<sequence>MYLLQCKLILMHLYAFQSNEQNLTREATRTGSLPGTPTPTPNPTSATALSSFNISICLVRVIVVTK</sequence>
<comment type="caution">
    <text evidence="2">The sequence shown here is derived from an EMBL/GenBank/DDBJ whole genome shotgun (WGS) entry which is preliminary data.</text>
</comment>
<evidence type="ECO:0000313" key="3">
    <source>
        <dbReference type="Proteomes" id="UP000024635"/>
    </source>
</evidence>
<dbReference type="EMBL" id="JARK01001659">
    <property type="protein sequence ID" value="EYB84085.1"/>
    <property type="molecule type" value="Genomic_DNA"/>
</dbReference>
<reference evidence="3" key="1">
    <citation type="journal article" date="2015" name="Nat. Genet.">
        <title>The genome and transcriptome of the zoonotic hookworm Ancylostoma ceylanicum identify infection-specific gene families.</title>
        <authorList>
            <person name="Schwarz E.M."/>
            <person name="Hu Y."/>
            <person name="Antoshechkin I."/>
            <person name="Miller M.M."/>
            <person name="Sternberg P.W."/>
            <person name="Aroian R.V."/>
        </authorList>
    </citation>
    <scope>NUCLEOTIDE SEQUENCE</scope>
    <source>
        <strain evidence="3">HY135</strain>
    </source>
</reference>
<protein>
    <submittedName>
        <fullName evidence="2">Uncharacterized protein</fullName>
    </submittedName>
</protein>
<gene>
    <name evidence="2" type="primary">Acey_s0323.g2493</name>
    <name evidence="2" type="ORF">Y032_0323g2493</name>
</gene>
<organism evidence="2 3">
    <name type="scientific">Ancylostoma ceylanicum</name>
    <dbReference type="NCBI Taxonomy" id="53326"/>
    <lineage>
        <taxon>Eukaryota</taxon>
        <taxon>Metazoa</taxon>
        <taxon>Ecdysozoa</taxon>
        <taxon>Nematoda</taxon>
        <taxon>Chromadorea</taxon>
        <taxon>Rhabditida</taxon>
        <taxon>Rhabditina</taxon>
        <taxon>Rhabditomorpha</taxon>
        <taxon>Strongyloidea</taxon>
        <taxon>Ancylostomatidae</taxon>
        <taxon>Ancylostomatinae</taxon>
        <taxon>Ancylostoma</taxon>
    </lineage>
</organism>
<keyword evidence="3" id="KW-1185">Reference proteome</keyword>
<evidence type="ECO:0000313" key="2">
    <source>
        <dbReference type="EMBL" id="EYB84085.1"/>
    </source>
</evidence>
<feature type="region of interest" description="Disordered" evidence="1">
    <location>
        <begin position="25"/>
        <end position="46"/>
    </location>
</feature>
<proteinExistence type="predicted"/>
<dbReference type="Proteomes" id="UP000024635">
    <property type="component" value="Unassembled WGS sequence"/>
</dbReference>
<name>A0A016S0D8_9BILA</name>
<accession>A0A016S0D8</accession>
<dbReference type="AlphaFoldDB" id="A0A016S0D8"/>
<evidence type="ECO:0000256" key="1">
    <source>
        <dbReference type="SAM" id="MobiDB-lite"/>
    </source>
</evidence>